<name>A0A8H6N668_9PEZI</name>
<feature type="region of interest" description="Disordered" evidence="1">
    <location>
        <begin position="141"/>
        <end position="173"/>
    </location>
</feature>
<evidence type="ECO:0000256" key="1">
    <source>
        <dbReference type="SAM" id="MobiDB-lite"/>
    </source>
</evidence>
<evidence type="ECO:0000313" key="3">
    <source>
        <dbReference type="Proteomes" id="UP000652219"/>
    </source>
</evidence>
<keyword evidence="3" id="KW-1185">Reference proteome</keyword>
<comment type="caution">
    <text evidence="2">The sequence shown here is derived from an EMBL/GenBank/DDBJ whole genome shotgun (WGS) entry which is preliminary data.</text>
</comment>
<dbReference type="EMBL" id="WIGN01000003">
    <property type="protein sequence ID" value="KAF6820970.1"/>
    <property type="molecule type" value="Genomic_DNA"/>
</dbReference>
<accession>A0A8H6N668</accession>
<organism evidence="2 3">
    <name type="scientific">Colletotrichum sojae</name>
    <dbReference type="NCBI Taxonomy" id="2175907"/>
    <lineage>
        <taxon>Eukaryota</taxon>
        <taxon>Fungi</taxon>
        <taxon>Dikarya</taxon>
        <taxon>Ascomycota</taxon>
        <taxon>Pezizomycotina</taxon>
        <taxon>Sordariomycetes</taxon>
        <taxon>Hypocreomycetidae</taxon>
        <taxon>Glomerellales</taxon>
        <taxon>Glomerellaceae</taxon>
        <taxon>Colletotrichum</taxon>
        <taxon>Colletotrichum orchidearum species complex</taxon>
    </lineage>
</organism>
<dbReference type="AlphaFoldDB" id="A0A8H6N668"/>
<reference evidence="2 3" key="1">
    <citation type="journal article" date="2020" name="Phytopathology">
        <title>Genome Sequence Resources of Colletotrichum truncatum, C. plurivorum, C. musicola, and C. sojae: Four Species Pathogenic to Soybean (Glycine max).</title>
        <authorList>
            <person name="Rogerio F."/>
            <person name="Boufleur T.R."/>
            <person name="Ciampi-Guillardi M."/>
            <person name="Sukno S.A."/>
            <person name="Thon M.R."/>
            <person name="Massola Junior N.S."/>
            <person name="Baroncelli R."/>
        </authorList>
    </citation>
    <scope>NUCLEOTIDE SEQUENCE [LARGE SCALE GENOMIC DNA]</scope>
    <source>
        <strain evidence="2 3">LFN0009</strain>
    </source>
</reference>
<evidence type="ECO:0000313" key="2">
    <source>
        <dbReference type="EMBL" id="KAF6820970.1"/>
    </source>
</evidence>
<proteinExistence type="predicted"/>
<protein>
    <submittedName>
        <fullName evidence="2">Uncharacterized protein</fullName>
    </submittedName>
</protein>
<dbReference type="Proteomes" id="UP000652219">
    <property type="component" value="Unassembled WGS sequence"/>
</dbReference>
<sequence length="173" mass="19020">MCCDAMLRRQLALPRPMGSANPSLFIRRISIGRKLPVPKDVPVPAFRAQTDAPLWGAGVHLRRSISSVCNVLCHVESFSAHGPAISNFFYHAQERGRRGKKKESYPAEVFSRITHPACGAFRGLTRISDFFTSIRRREKQLCKNHSSSRPNGAEPVASHMPSSGILPGTAAVN</sequence>
<gene>
    <name evidence="2" type="ORF">CSOJ01_00405</name>
</gene>